<feature type="compositionally biased region" description="Basic residues" evidence="1">
    <location>
        <begin position="186"/>
        <end position="197"/>
    </location>
</feature>
<proteinExistence type="predicted"/>
<feature type="compositionally biased region" description="Pro residues" evidence="1">
    <location>
        <begin position="113"/>
        <end position="140"/>
    </location>
</feature>
<dbReference type="AlphaFoldDB" id="A0A6V7P790"/>
<protein>
    <submittedName>
        <fullName evidence="2">Uncharacterized protein</fullName>
    </submittedName>
</protein>
<feature type="compositionally biased region" description="Low complexity" evidence="1">
    <location>
        <begin position="82"/>
        <end position="112"/>
    </location>
</feature>
<dbReference type="EMBL" id="LR862145">
    <property type="protein sequence ID" value="CAD1826528.1"/>
    <property type="molecule type" value="Genomic_DNA"/>
</dbReference>
<accession>A0A6V7P790</accession>
<evidence type="ECO:0000256" key="1">
    <source>
        <dbReference type="SAM" id="MobiDB-lite"/>
    </source>
</evidence>
<gene>
    <name evidence="2" type="ORF">CB5_LOCUS9739</name>
</gene>
<dbReference type="PANTHER" id="PTHR33148:SF3">
    <property type="entry name" value="DUF4228 DOMAIN PROTEIN"/>
    <property type="match status" value="1"/>
</dbReference>
<dbReference type="InterPro" id="IPR025322">
    <property type="entry name" value="PADRE_dom"/>
</dbReference>
<name>A0A6V7P790_ANACO</name>
<feature type="compositionally biased region" description="Low complexity" evidence="1">
    <location>
        <begin position="141"/>
        <end position="160"/>
    </location>
</feature>
<evidence type="ECO:0000313" key="2">
    <source>
        <dbReference type="EMBL" id="CAD1826528.1"/>
    </source>
</evidence>
<sequence length="206" mass="22020">MGNSIGGKRRTAKVMMIDGTTLRLKAPAQALDALRDHPGFAVLESEEVKRVGLRARPLDPDAPLKPGKLYFLVDLPAPTPNPTTAAPRRAAPGPGRSASARGSASRASCSRAAPPPTWPSRGPAPPPRSSPPSRAPPPTRAPCGSSCGSPSRRSPSSWRRAGTRRRPPRGSWSSASPRVPTPSPRRGTRKPRGKRRERGSWNCQMR</sequence>
<feature type="region of interest" description="Disordered" evidence="1">
    <location>
        <begin position="74"/>
        <end position="206"/>
    </location>
</feature>
<reference evidence="2" key="1">
    <citation type="submission" date="2020-07" db="EMBL/GenBank/DDBJ databases">
        <authorList>
            <person name="Lin J."/>
        </authorList>
    </citation>
    <scope>NUCLEOTIDE SEQUENCE</scope>
</reference>
<dbReference type="Pfam" id="PF14009">
    <property type="entry name" value="PADRE"/>
    <property type="match status" value="1"/>
</dbReference>
<organism evidence="2">
    <name type="scientific">Ananas comosus var. bracteatus</name>
    <name type="common">red pineapple</name>
    <dbReference type="NCBI Taxonomy" id="296719"/>
    <lineage>
        <taxon>Eukaryota</taxon>
        <taxon>Viridiplantae</taxon>
        <taxon>Streptophyta</taxon>
        <taxon>Embryophyta</taxon>
        <taxon>Tracheophyta</taxon>
        <taxon>Spermatophyta</taxon>
        <taxon>Magnoliopsida</taxon>
        <taxon>Liliopsida</taxon>
        <taxon>Poales</taxon>
        <taxon>Bromeliaceae</taxon>
        <taxon>Bromelioideae</taxon>
        <taxon>Ananas</taxon>
    </lineage>
</organism>
<dbReference type="PANTHER" id="PTHR33148">
    <property type="entry name" value="PLASTID MOVEMENT IMPAIRED PROTEIN-RELATED"/>
    <property type="match status" value="1"/>
</dbReference>